<dbReference type="Proteomes" id="UP000095287">
    <property type="component" value="Unplaced"/>
</dbReference>
<protein>
    <submittedName>
        <fullName evidence="2">Doublecortin domain-containing protein</fullName>
    </submittedName>
</protein>
<dbReference type="WBParaSite" id="L893_g23315.t1">
    <property type="protein sequence ID" value="L893_g23315.t1"/>
    <property type="gene ID" value="L893_g23315"/>
</dbReference>
<reference evidence="2" key="1">
    <citation type="submission" date="2016-11" db="UniProtKB">
        <authorList>
            <consortium name="WormBaseParasite"/>
        </authorList>
    </citation>
    <scope>IDENTIFICATION</scope>
</reference>
<dbReference type="AlphaFoldDB" id="A0A1I7Z6P5"/>
<evidence type="ECO:0000313" key="2">
    <source>
        <dbReference type="WBParaSite" id="L893_g23315.t1"/>
    </source>
</evidence>
<accession>A0A1I7Z6P5</accession>
<keyword evidence="1" id="KW-1185">Reference proteome</keyword>
<organism evidence="1 2">
    <name type="scientific">Steinernema glaseri</name>
    <dbReference type="NCBI Taxonomy" id="37863"/>
    <lineage>
        <taxon>Eukaryota</taxon>
        <taxon>Metazoa</taxon>
        <taxon>Ecdysozoa</taxon>
        <taxon>Nematoda</taxon>
        <taxon>Chromadorea</taxon>
        <taxon>Rhabditida</taxon>
        <taxon>Tylenchina</taxon>
        <taxon>Panagrolaimomorpha</taxon>
        <taxon>Strongyloidoidea</taxon>
        <taxon>Steinernematidae</taxon>
        <taxon>Steinernema</taxon>
    </lineage>
</organism>
<evidence type="ECO:0000313" key="1">
    <source>
        <dbReference type="Proteomes" id="UP000095287"/>
    </source>
</evidence>
<proteinExistence type="predicted"/>
<sequence>MQRAHLIKALRVNGTPKDVTGKRRPKTTKEFGNTLVGHGLPFSINTTTRKVVVEFNDLALMRQESFERYGKILLFPKGSTVPNGAQSMNHIVRP</sequence>
<name>A0A1I7Z6P5_9BILA</name>